<feature type="coiled-coil region" evidence="2">
    <location>
        <begin position="270"/>
        <end position="297"/>
    </location>
</feature>
<proteinExistence type="inferred from homology"/>
<dbReference type="SMART" id="SM00338">
    <property type="entry name" value="BRLZ"/>
    <property type="match status" value="1"/>
</dbReference>
<dbReference type="AlphaFoldDB" id="A0A498NAT3"/>
<dbReference type="Gene3D" id="1.20.5.170">
    <property type="match status" value="1"/>
</dbReference>
<dbReference type="InterPro" id="IPR004827">
    <property type="entry name" value="bZIP"/>
</dbReference>
<accession>A0A498NAT3</accession>
<protein>
    <submittedName>
        <fullName evidence="5">Myelin-associated neurite-outgrowth inhibitor isoform X2</fullName>
    </submittedName>
</protein>
<dbReference type="PRINTS" id="PR00041">
    <property type="entry name" value="LEUZIPPRCREB"/>
</dbReference>
<evidence type="ECO:0000313" key="5">
    <source>
        <dbReference type="EMBL" id="RXN27936.1"/>
    </source>
</evidence>
<evidence type="ECO:0000259" key="4">
    <source>
        <dbReference type="PROSITE" id="PS50217"/>
    </source>
</evidence>
<dbReference type="Pfam" id="PF00170">
    <property type="entry name" value="bZIP_1"/>
    <property type="match status" value="1"/>
</dbReference>
<feature type="compositionally biased region" description="Polar residues" evidence="3">
    <location>
        <begin position="233"/>
        <end position="242"/>
    </location>
</feature>
<gene>
    <name evidence="5" type="ORF">ROHU_019677</name>
</gene>
<dbReference type="EMBL" id="QBIY01011927">
    <property type="protein sequence ID" value="RXN27936.1"/>
    <property type="molecule type" value="Genomic_DNA"/>
</dbReference>
<feature type="domain" description="BZIP" evidence="4">
    <location>
        <begin position="245"/>
        <end position="296"/>
    </location>
</feature>
<evidence type="ECO:0000313" key="6">
    <source>
        <dbReference type="Proteomes" id="UP000290572"/>
    </source>
</evidence>
<dbReference type="CDD" id="cd14690">
    <property type="entry name" value="bZIP_CREB1"/>
    <property type="match status" value="1"/>
</dbReference>
<evidence type="ECO:0000256" key="2">
    <source>
        <dbReference type="SAM" id="Coils"/>
    </source>
</evidence>
<evidence type="ECO:0000256" key="3">
    <source>
        <dbReference type="SAM" id="MobiDB-lite"/>
    </source>
</evidence>
<keyword evidence="2" id="KW-0175">Coiled coil</keyword>
<evidence type="ECO:0000256" key="1">
    <source>
        <dbReference type="ARBA" id="ARBA00005357"/>
    </source>
</evidence>
<dbReference type="PANTHER" id="PTHR31844">
    <property type="entry name" value="MYELIN-ASSOCIATED NEURITE-OUTGROWTH INHIBITOR-RELATED"/>
    <property type="match status" value="1"/>
</dbReference>
<name>A0A498NAT3_LABRO</name>
<dbReference type="InterPro" id="IPR029247">
    <property type="entry name" value="FAM168A/MANI"/>
</dbReference>
<reference evidence="5 6" key="1">
    <citation type="submission" date="2018-03" db="EMBL/GenBank/DDBJ databases">
        <title>Draft genome sequence of Rohu Carp (Labeo rohita).</title>
        <authorList>
            <person name="Das P."/>
            <person name="Kushwaha B."/>
            <person name="Joshi C.G."/>
            <person name="Kumar D."/>
            <person name="Nagpure N.S."/>
            <person name="Sahoo L."/>
            <person name="Das S.P."/>
            <person name="Bit A."/>
            <person name="Patnaik S."/>
            <person name="Meher P.K."/>
            <person name="Jayasankar P."/>
            <person name="Koringa P.G."/>
            <person name="Patel N.V."/>
            <person name="Hinsu A.T."/>
            <person name="Kumar R."/>
            <person name="Pandey M."/>
            <person name="Agarwal S."/>
            <person name="Srivastava S."/>
            <person name="Singh M."/>
            <person name="Iquebal M.A."/>
            <person name="Jaiswal S."/>
            <person name="Angadi U.B."/>
            <person name="Kumar N."/>
            <person name="Raza M."/>
            <person name="Shah T.M."/>
            <person name="Rai A."/>
            <person name="Jena J.K."/>
        </authorList>
    </citation>
    <scope>NUCLEOTIDE SEQUENCE [LARGE SCALE GENOMIC DNA]</scope>
    <source>
        <strain evidence="5">DASCIFA01</strain>
        <tissue evidence="5">Testis</tissue>
    </source>
</reference>
<sequence>MNPVYSPASSGVPYANPKGIGYPAGFPVGYAAAAPAYSPGMYPGANPAFPTGYAPGTPFKMSCSPTTGAVPPYSSSPNPYPAAVYPVRSPYPQQNPYAQQGTYYTQPLYAAPPHVIHHTTVVQPNGMPAAMYAPPIPPPRPNGVAMGMVGGTTMAMSAVSINQSGGVQFIPCQQRYETFTSWPGSPIMQYAVQSSNGTYIVSENNDQATTGGMSAYQISSPGLSQAMDGSPGSLPSPQQLTEEASRKRELRLMKNRTAAKEYRRRKKDYVRSLERRIAVIENQKQKMLEELDSLRQMCAGKSDSF</sequence>
<feature type="region of interest" description="Disordered" evidence="3">
    <location>
        <begin position="224"/>
        <end position="244"/>
    </location>
</feature>
<keyword evidence="6" id="KW-1185">Reference proteome</keyword>
<dbReference type="PROSITE" id="PS00036">
    <property type="entry name" value="BZIP_BASIC"/>
    <property type="match status" value="1"/>
</dbReference>
<dbReference type="SUPFAM" id="SSF57959">
    <property type="entry name" value="Leucine zipper domain"/>
    <property type="match status" value="1"/>
</dbReference>
<dbReference type="PROSITE" id="PS50217">
    <property type="entry name" value="BZIP"/>
    <property type="match status" value="1"/>
</dbReference>
<dbReference type="InterPro" id="IPR046347">
    <property type="entry name" value="bZIP_sf"/>
</dbReference>
<organism evidence="5 6">
    <name type="scientific">Labeo rohita</name>
    <name type="common">Indian major carp</name>
    <name type="synonym">Cyprinus rohita</name>
    <dbReference type="NCBI Taxonomy" id="84645"/>
    <lineage>
        <taxon>Eukaryota</taxon>
        <taxon>Metazoa</taxon>
        <taxon>Chordata</taxon>
        <taxon>Craniata</taxon>
        <taxon>Vertebrata</taxon>
        <taxon>Euteleostomi</taxon>
        <taxon>Actinopterygii</taxon>
        <taxon>Neopterygii</taxon>
        <taxon>Teleostei</taxon>
        <taxon>Ostariophysi</taxon>
        <taxon>Cypriniformes</taxon>
        <taxon>Cyprinidae</taxon>
        <taxon>Labeoninae</taxon>
        <taxon>Labeonini</taxon>
        <taxon>Labeo</taxon>
    </lineage>
</organism>
<comment type="similarity">
    <text evidence="1">Belongs to the FAM168 family.</text>
</comment>
<dbReference type="GO" id="GO:0003700">
    <property type="term" value="F:DNA-binding transcription factor activity"/>
    <property type="evidence" value="ECO:0007669"/>
    <property type="project" value="InterPro"/>
</dbReference>
<comment type="caution">
    <text evidence="5">The sequence shown here is derived from an EMBL/GenBank/DDBJ whole genome shotgun (WGS) entry which is preliminary data.</text>
</comment>
<dbReference type="Pfam" id="PF14944">
    <property type="entry name" value="TCRP1"/>
    <property type="match status" value="1"/>
</dbReference>
<dbReference type="Proteomes" id="UP000290572">
    <property type="component" value="Unassembled WGS sequence"/>
</dbReference>